<evidence type="ECO:0000313" key="16">
    <source>
        <dbReference type="EMBL" id="AAZ20146.1"/>
    </source>
</evidence>
<dbReference type="EnsemblMetazoa" id="NM_001134920">
    <property type="protein sequence ID" value="NP_001128392"/>
    <property type="gene ID" value="GeneID_100101931"/>
</dbReference>
<dbReference type="SUPFAM" id="SSF57667">
    <property type="entry name" value="beta-beta-alpha zinc fingers"/>
    <property type="match status" value="3"/>
</dbReference>
<dbReference type="Pfam" id="PF00096">
    <property type="entry name" value="zf-C2H2"/>
    <property type="match status" value="1"/>
</dbReference>
<feature type="compositionally biased region" description="Polar residues" evidence="14">
    <location>
        <begin position="115"/>
        <end position="132"/>
    </location>
</feature>
<dbReference type="GO" id="GO:0040034">
    <property type="term" value="P:regulation of development, heterochronic"/>
    <property type="evidence" value="ECO:0007669"/>
    <property type="project" value="UniProtKB-ARBA"/>
</dbReference>
<feature type="compositionally biased region" description="Low complexity" evidence="14">
    <location>
        <begin position="590"/>
        <end position="602"/>
    </location>
</feature>
<evidence type="ECO:0000256" key="1">
    <source>
        <dbReference type="ARBA" id="ARBA00003983"/>
    </source>
</evidence>
<evidence type="ECO:0000256" key="6">
    <source>
        <dbReference type="ARBA" id="ARBA00022492"/>
    </source>
</evidence>
<evidence type="ECO:0000256" key="14">
    <source>
        <dbReference type="SAM" id="MobiDB-lite"/>
    </source>
</evidence>
<dbReference type="GO" id="GO:0000122">
    <property type="term" value="P:negative regulation of transcription by RNA polymerase II"/>
    <property type="evidence" value="ECO:0007669"/>
    <property type="project" value="UniProtKB-ARBA"/>
</dbReference>
<dbReference type="SMART" id="SM00355">
    <property type="entry name" value="ZnF_C2H2"/>
    <property type="match status" value="7"/>
</dbReference>
<sequence>MEVLSYLSHDMRGNWDQMEPRTLAPEQDQQLLQQQQAMPATQSGQVQEQQATQLPPAQPKQQQQQQQAASTTPGWDKIVVKDEPADDKNNDSGIWPGHYTSGSGSPQSRQSPRTASNGSNTPESMVSHDSNDVQTNVYHKYRPQSTTPPMMDFQATLDYANARLGQQPPVQAPRRRPNFPVNVETVTSVEALGFELPEQLDYSSEPLECPVCPFKTLRRIVFSEHIRTHCPVAAELCRPYEFSRSLVKQLLGAANINNIDRIAPTLEDYDLIGTSDHDFRTPKLSQNKVKVYRCKQCGFVAMSKVDYWRHTRQHIKPEKLLTCPHCSFITEYKHHLEYHLRNHFKSKPYKCDKCTYACVNKSMLNSHLKSHSTVYQFRCCDCSYATKYCHSLKLHLRKYDHQPAMVLNPDGSPNPLPIIDVYGTRRGPKAKPRKEDEPQPSTSSAPVAVAPMQQPQPQPQPQLQPFQFNPLNGFQGFNGQALPSAPALLGFPYNPIFAGFPMGNPFDLKARLNAMGQMLSEAGARSPPAPESYFNVNAKPATVTSQDLIPIVKLEEYEPNESSDPLDLSKPENTAQDLSANATQAPEAVASTSAAATTSSATPVKSPKDSRANRRKGRAYRVDRHFVGYNDGDEEMPQEAQRSSPPESLEVQPPICSPASTSGDSKESHNSKESHTSKESNTSSISNDFVCHYCDISFGNEVMHSVHMGYHGCQNPFTCNMCGLPCTDKVTFFLHIARVKH</sequence>
<dbReference type="InterPro" id="IPR036236">
    <property type="entry name" value="Znf_C2H2_sf"/>
</dbReference>
<dbReference type="FunCoup" id="Q45TD6">
    <property type="interactions" value="69"/>
</dbReference>
<protein>
    <recommendedName>
        <fullName evidence="4">Protein hunchback</fullName>
    </recommendedName>
</protein>
<feature type="region of interest" description="Disordered" evidence="14">
    <location>
        <begin position="417"/>
        <end position="470"/>
    </location>
</feature>
<comment type="subcellular location">
    <subcellularLocation>
        <location evidence="2">Nucleus</location>
    </subcellularLocation>
</comment>
<keyword evidence="11" id="KW-0238">DNA-binding</keyword>
<evidence type="ECO:0000256" key="8">
    <source>
        <dbReference type="ARBA" id="ARBA00022737"/>
    </source>
</evidence>
<accession>Q45TD6</accession>
<feature type="compositionally biased region" description="Basic and acidic residues" evidence="14">
    <location>
        <begin position="664"/>
        <end position="678"/>
    </location>
</feature>
<dbReference type="FunFam" id="3.30.160.60:FF:001482">
    <property type="entry name" value="Hunchback"/>
    <property type="match status" value="1"/>
</dbReference>
<dbReference type="PROSITE" id="PS00028">
    <property type="entry name" value="ZINC_FINGER_C2H2_1"/>
    <property type="match status" value="3"/>
</dbReference>
<dbReference type="PROSITE" id="PS50157">
    <property type="entry name" value="ZINC_FINGER_C2H2_2"/>
    <property type="match status" value="2"/>
</dbReference>
<evidence type="ECO:0000256" key="13">
    <source>
        <dbReference type="PROSITE-ProRule" id="PRU00042"/>
    </source>
</evidence>
<keyword evidence="5" id="KW-0217">Developmental protein</keyword>
<dbReference type="GeneID" id="100101931"/>
<evidence type="ECO:0000256" key="10">
    <source>
        <dbReference type="ARBA" id="ARBA00022833"/>
    </source>
</evidence>
<proteinExistence type="evidence at transcript level"/>
<feature type="compositionally biased region" description="Polar residues" evidence="14">
    <location>
        <begin position="37"/>
        <end position="46"/>
    </location>
</feature>
<feature type="compositionally biased region" description="Basic and acidic residues" evidence="14">
    <location>
        <begin position="78"/>
        <end position="90"/>
    </location>
</feature>
<evidence type="ECO:0000256" key="9">
    <source>
        <dbReference type="ARBA" id="ARBA00022771"/>
    </source>
</evidence>
<evidence type="ECO:0000256" key="2">
    <source>
        <dbReference type="ARBA" id="ARBA00004123"/>
    </source>
</evidence>
<comment type="function">
    <text evidence="1">Gap class segmentation protein that controls development of head structures.</text>
</comment>
<evidence type="ECO:0000313" key="17">
    <source>
        <dbReference type="EnsemblMetazoa" id="NP_001128392"/>
    </source>
</evidence>
<feature type="region of interest" description="Disordered" evidence="14">
    <location>
        <begin position="24"/>
        <end position="132"/>
    </location>
</feature>
<feature type="compositionally biased region" description="Low complexity" evidence="14">
    <location>
        <begin position="27"/>
        <end position="36"/>
    </location>
</feature>
<dbReference type="EMBL" id="DQ116757">
    <property type="protein sequence ID" value="AAZ20146.1"/>
    <property type="molecule type" value="mRNA"/>
</dbReference>
<feature type="compositionally biased region" description="Low complexity" evidence="14">
    <location>
        <begin position="47"/>
        <end position="73"/>
    </location>
</feature>
<reference evidence="16" key="1">
    <citation type="journal article" date="2005" name="Development">
        <title>A major role for zygotic hunchback in patterning the Nasonia embryo.</title>
        <authorList>
            <person name="Pultz M.A."/>
            <person name="Westendorf L."/>
            <person name="Gale S.D."/>
            <person name="Hawkins K."/>
            <person name="Lynch J."/>
            <person name="Pitt J.N."/>
            <person name="Reeves N.L."/>
            <person name="Yao J.C."/>
            <person name="Small S."/>
            <person name="Desplan C."/>
            <person name="Leaf D.S."/>
        </authorList>
    </citation>
    <scope>NUCLEOTIDE SEQUENCE</scope>
</reference>
<evidence type="ECO:0000256" key="7">
    <source>
        <dbReference type="ARBA" id="ARBA00022723"/>
    </source>
</evidence>
<name>Q45TD6_NASVI</name>
<evidence type="ECO:0000259" key="15">
    <source>
        <dbReference type="PROSITE" id="PS50157"/>
    </source>
</evidence>
<keyword evidence="9 13" id="KW-0863">Zinc-finger</keyword>
<dbReference type="InterPro" id="IPR013087">
    <property type="entry name" value="Znf_C2H2_type"/>
</dbReference>
<feature type="domain" description="C2H2-type" evidence="15">
    <location>
        <begin position="349"/>
        <end position="372"/>
    </location>
</feature>
<dbReference type="GO" id="GO:0008270">
    <property type="term" value="F:zinc ion binding"/>
    <property type="evidence" value="ECO:0007669"/>
    <property type="project" value="UniProtKB-KW"/>
</dbReference>
<dbReference type="PANTHER" id="PTHR24392:SF49">
    <property type="entry name" value="PROTEIN HUNCHBACK"/>
    <property type="match status" value="1"/>
</dbReference>
<dbReference type="GO" id="GO:0005634">
    <property type="term" value="C:nucleus"/>
    <property type="evidence" value="ECO:0007669"/>
    <property type="project" value="UniProtKB-SubCell"/>
</dbReference>
<evidence type="ECO:0000256" key="3">
    <source>
        <dbReference type="ARBA" id="ARBA00007746"/>
    </source>
</evidence>
<dbReference type="RefSeq" id="NP_001128392.1">
    <property type="nucleotide sequence ID" value="NM_001134920.1"/>
</dbReference>
<gene>
    <name evidence="16" type="primary">hb</name>
    <name evidence="17" type="synonym">100101931</name>
</gene>
<evidence type="ECO:0000256" key="11">
    <source>
        <dbReference type="ARBA" id="ARBA00023125"/>
    </source>
</evidence>
<keyword evidence="8" id="KW-0677">Repeat</keyword>
<dbReference type="GO" id="GO:0000977">
    <property type="term" value="F:RNA polymerase II transcription regulatory region sequence-specific DNA binding"/>
    <property type="evidence" value="ECO:0007669"/>
    <property type="project" value="UniProtKB-ARBA"/>
</dbReference>
<feature type="compositionally biased region" description="Polar residues" evidence="14">
    <location>
        <begin position="571"/>
        <end position="584"/>
    </location>
</feature>
<dbReference type="GO" id="GO:0035282">
    <property type="term" value="P:segmentation"/>
    <property type="evidence" value="ECO:0007669"/>
    <property type="project" value="UniProtKB-KW"/>
</dbReference>
<dbReference type="OrthoDB" id="10015593at2759"/>
<keyword evidence="6" id="KW-0302">Gap protein</keyword>
<dbReference type="AlphaFoldDB" id="Q45TD6"/>
<keyword evidence="7" id="KW-0479">Metal-binding</keyword>
<dbReference type="FunFam" id="3.30.160.60:FF:001301">
    <property type="entry name" value="Blast:Protein hunchback"/>
    <property type="match status" value="1"/>
</dbReference>
<dbReference type="InParanoid" id="Q45TD6"/>
<feature type="region of interest" description="Disordered" evidence="14">
    <location>
        <begin position="558"/>
        <end position="683"/>
    </location>
</feature>
<dbReference type="PANTHER" id="PTHR24392">
    <property type="entry name" value="ZINC FINGER PROTEIN"/>
    <property type="match status" value="1"/>
</dbReference>
<comment type="similarity">
    <text evidence="3">Belongs to the hunchback C2H2-type zinc-finger protein family.</text>
</comment>
<dbReference type="Gene3D" id="3.30.160.60">
    <property type="entry name" value="Classic Zinc Finger"/>
    <property type="match status" value="3"/>
</dbReference>
<feature type="domain" description="C2H2-type" evidence="15">
    <location>
        <begin position="321"/>
        <end position="348"/>
    </location>
</feature>
<dbReference type="CTD" id="15120"/>
<dbReference type="Proteomes" id="UP000002358">
    <property type="component" value="Chromosome 2"/>
</dbReference>
<evidence type="ECO:0000256" key="5">
    <source>
        <dbReference type="ARBA" id="ARBA00022473"/>
    </source>
</evidence>
<keyword evidence="10" id="KW-0862">Zinc</keyword>
<evidence type="ECO:0000256" key="12">
    <source>
        <dbReference type="ARBA" id="ARBA00023242"/>
    </source>
</evidence>
<organism evidence="16">
    <name type="scientific">Nasonia vitripennis</name>
    <name type="common">Parasitic wasp</name>
    <dbReference type="NCBI Taxonomy" id="7425"/>
    <lineage>
        <taxon>Eukaryota</taxon>
        <taxon>Metazoa</taxon>
        <taxon>Ecdysozoa</taxon>
        <taxon>Arthropoda</taxon>
        <taxon>Hexapoda</taxon>
        <taxon>Insecta</taxon>
        <taxon>Pterygota</taxon>
        <taxon>Neoptera</taxon>
        <taxon>Endopterygota</taxon>
        <taxon>Hymenoptera</taxon>
        <taxon>Apocrita</taxon>
        <taxon>Proctotrupomorpha</taxon>
        <taxon>Chalcidoidea</taxon>
        <taxon>Pteromalidae</taxon>
        <taxon>Pteromalinae</taxon>
        <taxon>Nasonia</taxon>
    </lineage>
</organism>
<keyword evidence="12" id="KW-0539">Nucleus</keyword>
<keyword evidence="18" id="KW-1185">Reference proteome</keyword>
<evidence type="ECO:0000256" key="4">
    <source>
        <dbReference type="ARBA" id="ARBA00013638"/>
    </source>
</evidence>
<dbReference type="HOGENOM" id="CLU_379142_0_0_1"/>
<feature type="compositionally biased region" description="Low complexity" evidence="14">
    <location>
        <begin position="100"/>
        <end position="114"/>
    </location>
</feature>
<reference evidence="17" key="2">
    <citation type="submission" date="2021-01" db="UniProtKB">
        <authorList>
            <consortium name="EnsemblMetazoa"/>
        </authorList>
    </citation>
    <scope>IDENTIFICATION</scope>
</reference>
<evidence type="ECO:0000313" key="18">
    <source>
        <dbReference type="Proteomes" id="UP000002358"/>
    </source>
</evidence>